<dbReference type="SMART" id="SM00240">
    <property type="entry name" value="FHA"/>
    <property type="match status" value="1"/>
</dbReference>
<name>A0A1S6GKN7_9MYCO</name>
<sequence>MGDSAVTDGPDLMVTYDGRTSIRHAADGPFIIGREQPPSDLTIDHFAVSRVHARLIPGEKQWCLVDYESRNGIYLDGIRVRHSTPVADGMTVHLANPNGVPVTFSYLYPEDITAPAAGTAAAGAPAQAEAQTERPEETRYDRATAQLRGALEDVMMVPGPGQPRFARTALPLMQRLVHLRTEFIELSTGENQCEARALLTCVEVILNALLIRMSACA</sequence>
<dbReference type="InterPro" id="IPR000253">
    <property type="entry name" value="FHA_dom"/>
</dbReference>
<reference evidence="4" key="1">
    <citation type="submission" date="2016-12" db="EMBL/GenBank/DDBJ databases">
        <title>Complete plasmid sequence carrying type IV-like and type VII secretion systems from an atypical mycobacteria strain.</title>
        <authorList>
            <person name="Morgado S."/>
            <person name="Marin M."/>
            <person name="Fonseca E."/>
            <person name="Freitas F."/>
            <person name="Vicente A.C."/>
        </authorList>
    </citation>
    <scope>NUCLEOTIDE SEQUENCE</scope>
    <source>
        <strain evidence="4">CBMA 213</strain>
        <plasmid evidence="4">pCBMA213_2</plasmid>
    </source>
</reference>
<organism evidence="4">
    <name type="scientific">Mycolicibacterium sp. CBMA 213</name>
    <dbReference type="NCBI Taxonomy" id="1968788"/>
    <lineage>
        <taxon>Bacteria</taxon>
        <taxon>Bacillati</taxon>
        <taxon>Actinomycetota</taxon>
        <taxon>Actinomycetes</taxon>
        <taxon>Mycobacteriales</taxon>
        <taxon>Mycobacteriaceae</taxon>
        <taxon>Mycolicibacterium</taxon>
    </lineage>
</organism>
<keyword evidence="1" id="KW-0597">Phosphoprotein</keyword>
<keyword evidence="4" id="KW-0614">Plasmid</keyword>
<protein>
    <submittedName>
        <fullName evidence="4">FHA domain protein</fullName>
    </submittedName>
</protein>
<proteinExistence type="predicted"/>
<geneLocation type="plasmid" evidence="4">
    <name>pCBMA213_2</name>
</geneLocation>
<evidence type="ECO:0000259" key="3">
    <source>
        <dbReference type="PROSITE" id="PS50006"/>
    </source>
</evidence>
<feature type="domain" description="FHA" evidence="3">
    <location>
        <begin position="30"/>
        <end position="80"/>
    </location>
</feature>
<dbReference type="SUPFAM" id="SSF49879">
    <property type="entry name" value="SMAD/FHA domain"/>
    <property type="match status" value="1"/>
</dbReference>
<dbReference type="RefSeq" id="WP_155912310.1">
    <property type="nucleotide sequence ID" value="NZ_KY349138.1"/>
</dbReference>
<dbReference type="PROSITE" id="PS50006">
    <property type="entry name" value="FHA_DOMAIN"/>
    <property type="match status" value="1"/>
</dbReference>
<evidence type="ECO:0000256" key="1">
    <source>
        <dbReference type="ARBA" id="ARBA00022553"/>
    </source>
</evidence>
<evidence type="ECO:0000256" key="2">
    <source>
        <dbReference type="SAM" id="MobiDB-lite"/>
    </source>
</evidence>
<dbReference type="EMBL" id="KY349138">
    <property type="protein sequence ID" value="AQS22370.1"/>
    <property type="molecule type" value="Genomic_DNA"/>
</dbReference>
<accession>A0A1S6GKN7</accession>
<dbReference type="Gene3D" id="2.60.200.20">
    <property type="match status" value="1"/>
</dbReference>
<dbReference type="Pfam" id="PF00498">
    <property type="entry name" value="FHA"/>
    <property type="match status" value="1"/>
</dbReference>
<dbReference type="CDD" id="cd00060">
    <property type="entry name" value="FHA"/>
    <property type="match status" value="1"/>
</dbReference>
<gene>
    <name evidence="4" type="ORF">pCBMA213_2_00006</name>
</gene>
<feature type="compositionally biased region" description="Basic and acidic residues" evidence="2">
    <location>
        <begin position="131"/>
        <end position="140"/>
    </location>
</feature>
<dbReference type="AlphaFoldDB" id="A0A1S6GKN7"/>
<evidence type="ECO:0000313" key="4">
    <source>
        <dbReference type="EMBL" id="AQS22370.1"/>
    </source>
</evidence>
<feature type="region of interest" description="Disordered" evidence="2">
    <location>
        <begin position="118"/>
        <end position="140"/>
    </location>
</feature>
<dbReference type="InterPro" id="IPR008984">
    <property type="entry name" value="SMAD_FHA_dom_sf"/>
</dbReference>
<feature type="compositionally biased region" description="Low complexity" evidence="2">
    <location>
        <begin position="118"/>
        <end position="130"/>
    </location>
</feature>